<protein>
    <submittedName>
        <fullName evidence="2">Uncharacterized protein</fullName>
    </submittedName>
</protein>
<dbReference type="AlphaFoldDB" id="A0A9D3NU26"/>
<evidence type="ECO:0000256" key="1">
    <source>
        <dbReference type="SAM" id="MobiDB-lite"/>
    </source>
</evidence>
<evidence type="ECO:0000313" key="3">
    <source>
        <dbReference type="Proteomes" id="UP000824219"/>
    </source>
</evidence>
<name>A0A9D3NU26_9TELE</name>
<sequence>MPRVRWGCLLEDQKRAQSQMGVPGLMPSPCHQDPQSNRTPCLKQSNTQHYGWQLTVKVRSHVPPCSGNTFLLSCPSTIEQASLV</sequence>
<dbReference type="EMBL" id="JAHKSW010000009">
    <property type="protein sequence ID" value="KAG7328377.1"/>
    <property type="molecule type" value="Genomic_DNA"/>
</dbReference>
<evidence type="ECO:0000313" key="2">
    <source>
        <dbReference type="EMBL" id="KAG7328377.1"/>
    </source>
</evidence>
<keyword evidence="3" id="KW-1185">Reference proteome</keyword>
<feature type="region of interest" description="Disordered" evidence="1">
    <location>
        <begin position="18"/>
        <end position="41"/>
    </location>
</feature>
<comment type="caution">
    <text evidence="2">The sequence shown here is derived from an EMBL/GenBank/DDBJ whole genome shotgun (WGS) entry which is preliminary data.</text>
</comment>
<dbReference type="Proteomes" id="UP000824219">
    <property type="component" value="Linkage Group LG09"/>
</dbReference>
<reference evidence="2 3" key="1">
    <citation type="submission" date="2021-06" db="EMBL/GenBank/DDBJ databases">
        <title>Chromosome-level genome assembly of the red-tail catfish (Hemibagrus wyckioides).</title>
        <authorList>
            <person name="Shao F."/>
        </authorList>
    </citation>
    <scope>NUCLEOTIDE SEQUENCE [LARGE SCALE GENOMIC DNA]</scope>
    <source>
        <strain evidence="2">EC202008001</strain>
        <tissue evidence="2">Blood</tissue>
    </source>
</reference>
<gene>
    <name evidence="2" type="ORF">KOW79_008321</name>
</gene>
<accession>A0A9D3NU26</accession>
<organism evidence="2 3">
    <name type="scientific">Hemibagrus wyckioides</name>
    <dbReference type="NCBI Taxonomy" id="337641"/>
    <lineage>
        <taxon>Eukaryota</taxon>
        <taxon>Metazoa</taxon>
        <taxon>Chordata</taxon>
        <taxon>Craniata</taxon>
        <taxon>Vertebrata</taxon>
        <taxon>Euteleostomi</taxon>
        <taxon>Actinopterygii</taxon>
        <taxon>Neopterygii</taxon>
        <taxon>Teleostei</taxon>
        <taxon>Ostariophysi</taxon>
        <taxon>Siluriformes</taxon>
        <taxon>Bagridae</taxon>
        <taxon>Hemibagrus</taxon>
    </lineage>
</organism>
<proteinExistence type="predicted"/>